<feature type="compositionally biased region" description="Polar residues" evidence="1">
    <location>
        <begin position="20"/>
        <end position="32"/>
    </location>
</feature>
<dbReference type="InterPro" id="IPR059065">
    <property type="entry name" value="Ig_Tag1-like_4th"/>
</dbReference>
<evidence type="ECO:0000259" key="3">
    <source>
        <dbReference type="Pfam" id="PF22786"/>
    </source>
</evidence>
<dbReference type="Gene3D" id="2.60.40.1820">
    <property type="match status" value="1"/>
</dbReference>
<evidence type="ECO:0000259" key="5">
    <source>
        <dbReference type="Pfam" id="PF26153"/>
    </source>
</evidence>
<feature type="domain" description="Tag1 C-terminal" evidence="3">
    <location>
        <begin position="440"/>
        <end position="545"/>
    </location>
</feature>
<dbReference type="AlphaFoldDB" id="A0AAV9PTB4"/>
<dbReference type="Pfam" id="PF26150">
    <property type="entry name" value="LEA-2_4"/>
    <property type="match status" value="1"/>
</dbReference>
<evidence type="ECO:0000256" key="1">
    <source>
        <dbReference type="SAM" id="MobiDB-lite"/>
    </source>
</evidence>
<dbReference type="EMBL" id="JAXLQG010000023">
    <property type="protein sequence ID" value="KAK5529184.1"/>
    <property type="molecule type" value="Genomic_DNA"/>
</dbReference>
<dbReference type="Pfam" id="PF22786">
    <property type="entry name" value="Tag1_C"/>
    <property type="match status" value="1"/>
</dbReference>
<reference evidence="6 7" key="1">
    <citation type="submission" date="2023-06" db="EMBL/GenBank/DDBJ databases">
        <title>Black Yeasts Isolated from many extreme environments.</title>
        <authorList>
            <person name="Coleine C."/>
            <person name="Stajich J.E."/>
            <person name="Selbmann L."/>
        </authorList>
    </citation>
    <scope>NUCLEOTIDE SEQUENCE [LARGE SCALE GENOMIC DNA]</scope>
    <source>
        <strain evidence="6 7">CCFEE 5887</strain>
    </source>
</reference>
<keyword evidence="7" id="KW-1185">Reference proteome</keyword>
<gene>
    <name evidence="6" type="ORF">LTR25_009921</name>
</gene>
<dbReference type="PANTHER" id="PTHR35895:SF3">
    <property type="entry name" value="PRE-RRNA PROCESSING PROTEIN"/>
    <property type="match status" value="1"/>
</dbReference>
<evidence type="ECO:0000259" key="4">
    <source>
        <dbReference type="Pfam" id="PF26150"/>
    </source>
</evidence>
<dbReference type="Pfam" id="PF26174">
    <property type="entry name" value="LEA-2_1"/>
    <property type="match status" value="1"/>
</dbReference>
<dbReference type="Proteomes" id="UP001345827">
    <property type="component" value="Unassembled WGS sequence"/>
</dbReference>
<dbReference type="PANTHER" id="PTHR35895">
    <property type="entry name" value="CHROMOSOME 16, WHOLE GENOME SHOTGUN SEQUENCE"/>
    <property type="match status" value="1"/>
</dbReference>
<name>A0AAV9PTB4_9PEZI</name>
<feature type="transmembrane region" description="Helical" evidence="2">
    <location>
        <begin position="62"/>
        <end position="81"/>
    </location>
</feature>
<dbReference type="SUPFAM" id="SSF117070">
    <property type="entry name" value="LEA14-like"/>
    <property type="match status" value="1"/>
</dbReference>
<feature type="region of interest" description="Disordered" evidence="1">
    <location>
        <begin position="1"/>
        <end position="37"/>
    </location>
</feature>
<organism evidence="6 7">
    <name type="scientific">Vermiconidia calcicola</name>
    <dbReference type="NCBI Taxonomy" id="1690605"/>
    <lineage>
        <taxon>Eukaryota</taxon>
        <taxon>Fungi</taxon>
        <taxon>Dikarya</taxon>
        <taxon>Ascomycota</taxon>
        <taxon>Pezizomycotina</taxon>
        <taxon>Dothideomycetes</taxon>
        <taxon>Dothideomycetidae</taxon>
        <taxon>Mycosphaerellales</taxon>
        <taxon>Extremaceae</taxon>
        <taxon>Vermiconidia</taxon>
    </lineage>
</organism>
<feature type="domain" description="Tag1-like fifth Ig-like" evidence="5">
    <location>
        <begin position="674"/>
        <end position="775"/>
    </location>
</feature>
<evidence type="ECO:0000256" key="2">
    <source>
        <dbReference type="SAM" id="Phobius"/>
    </source>
</evidence>
<feature type="domain" description="Tag1-like fourth Ig-like" evidence="4">
    <location>
        <begin position="553"/>
        <end position="663"/>
    </location>
</feature>
<dbReference type="InterPro" id="IPR059066">
    <property type="entry name" value="Ig_Tag1-like_5th"/>
</dbReference>
<evidence type="ECO:0000313" key="7">
    <source>
        <dbReference type="Proteomes" id="UP001345827"/>
    </source>
</evidence>
<evidence type="ECO:0000313" key="6">
    <source>
        <dbReference type="EMBL" id="KAK5529184.1"/>
    </source>
</evidence>
<keyword evidence="2" id="KW-0812">Transmembrane</keyword>
<feature type="region of interest" description="Disordered" evidence="1">
    <location>
        <begin position="913"/>
        <end position="945"/>
    </location>
</feature>
<dbReference type="InterPro" id="IPR046368">
    <property type="entry name" value="Tag1"/>
</dbReference>
<dbReference type="GO" id="GO:0000329">
    <property type="term" value="C:fungal-type vacuole membrane"/>
    <property type="evidence" value="ECO:0007669"/>
    <property type="project" value="InterPro"/>
</dbReference>
<comment type="caution">
    <text evidence="6">The sequence shown here is derived from an EMBL/GenBank/DDBJ whole genome shotgun (WGS) entry which is preliminary data.</text>
</comment>
<dbReference type="Pfam" id="PF26153">
    <property type="entry name" value="LEA-2L_5"/>
    <property type="match status" value="1"/>
</dbReference>
<protein>
    <submittedName>
        <fullName evidence="6">Uncharacterized protein</fullName>
    </submittedName>
</protein>
<proteinExistence type="predicted"/>
<keyword evidence="2" id="KW-1133">Transmembrane helix</keyword>
<dbReference type="InterPro" id="IPR055011">
    <property type="entry name" value="Tag1_C"/>
</dbReference>
<keyword evidence="2" id="KW-0472">Membrane</keyword>
<accession>A0AAV9PTB4</accession>
<sequence length="945" mass="103369">MSSQQSSLHASERTPLLSGAENSESGSVNQLNGAVDQPNDAASISESLEPTPSKKQKRWPTIIALTILCLAVLIACFGFALPSVIEEYAKEAVVFEPTNLSIDSFASFGVRARVQGTLYLDAKRVSNKATRDLGRFGTWIAREVQSGESEVNVYLPEYDNVLLGTATIPPVKVNIRNQHQNHVDILADLEPGDMDGVRRIVKNFMDHKLNELTVNAVATLPIRSGLIRLPKQTVSQVLQFQGNDVPTVPNAEIQKLRFAEYGMPGHPEGLKAMAVVSAMNDFPFSFDVPALSFEILLPDCYDDYLLFATAKTDVIHILPKQNITASVVGLVQQLPTSLTAACPGTKTSPLDSLVADYLAGKNTTVYIRGGEQEPDAPEWIGKLLHDMTLPFSLPGHPFDNLIKNFTLADVHVSLPDPLTGSRPKLSANVKVLVGLPPEVNVNMDVDRVRADADVFYKGDLLGKLDLSKWQKANATKVDSDLLVQSVVEEAPLEIKDDSVFAKVVQQLLFGKGAALSVRANVDVNTLTALGEFVVRGVPAQGDIFLKPMTGNFKMPEIKGMEVVDTSETSLTLQARVNVTNPTDYSASIPYCNVSMWVNDTRVGYAWMSSINIVPGPNNLVARAAWEVGAVGREWLSQFISGYNTTLTVKSHAESIPNFPDPKLEMTIPTPHMFGHFLRETTMHLLSSTATFVLMSPFAMYINDISASAFYNGSEIGTIDWDYPFAIEAGENVTPRLPVAWGSNALGTIRDALGGTLKLDANADVGVRIGQWQERICRRHPDLITGHCTSLAYKCCGTLYGLPRYCPWHDRIFPRSKFGQLGGHSTGHVSGTNQSIYKVKAATHSNLAYQIKMPAKTKSLNTQLRQKGLEMVQESIDPEFGQVYTISSTKPGITNSDLAYRLYYWGETAKSSASRRKAVEKATNRVNRIKAQEAASKMDSSESASE</sequence>